<dbReference type="Pfam" id="PF00211">
    <property type="entry name" value="Guanylate_cyc"/>
    <property type="match status" value="1"/>
</dbReference>
<dbReference type="GO" id="GO:0004016">
    <property type="term" value="F:adenylate cyclase activity"/>
    <property type="evidence" value="ECO:0007669"/>
    <property type="project" value="UniProtKB-ARBA"/>
</dbReference>
<comment type="caution">
    <text evidence="2">The sequence shown here is derived from an EMBL/GenBank/DDBJ whole genome shotgun (WGS) entry which is preliminary data.</text>
</comment>
<dbReference type="InterPro" id="IPR001054">
    <property type="entry name" value="A/G_cyclase"/>
</dbReference>
<keyword evidence="3" id="KW-1185">Reference proteome</keyword>
<dbReference type="SMART" id="SM00044">
    <property type="entry name" value="CYCc"/>
    <property type="match status" value="1"/>
</dbReference>
<dbReference type="InterPro" id="IPR050697">
    <property type="entry name" value="Adenylyl/Guanylyl_Cyclase_3/4"/>
</dbReference>
<name>A0A2P2DGH9_9LEPT</name>
<feature type="domain" description="Guanylate cyclase" evidence="1">
    <location>
        <begin position="310"/>
        <end position="430"/>
    </location>
</feature>
<protein>
    <submittedName>
        <fullName evidence="2">Adenylate/guanylate cyclase catalytic domain protein</fullName>
    </submittedName>
</protein>
<gene>
    <name evidence="2" type="ORF">LPTSP2_30350</name>
</gene>
<sequence>MKDSIIKQKFDTLKTFPTIKHEILKIAENFVHHSDDWKLLRVNPLKFATYHKLDENDSVDFFVHAAKVGLFDFAYNLICPMCGGIVHSHHKLDEIEGKEFHCVSCNIVVPTLLDDQVEVAFQIHPSLQNNQIDPFVDVQNYFRYFFSENFDKSTELKNWIQSTIKDYTKLIPDDSYTFTFDANYGDLQGHLIQFVSIDRNTMCLFSVDPNLPTNNQSYLVDLMESGMKPNAISIPVGRHQFTIHNRTRFTVGLNVLTPNPKEIERIANTFPTIRHHFLTAKMLLNNQSFRDLFRIQKLSPDLNLNVKSLTIMFTDLKGSTEMYDTAGDIFAYKLVQEHFRILTEIVRKYKGAIVKTMGDAIMATFSTPIEGLLAALEMMQRIELMNFDWKKEGYEIGLKVGLNEGSALAVVNDERLDYFGQSVNIAARVQGLAKSGEVWLSESVWNATGPEDLVKQHGYYYRKQKATLKGVGTPVPVFQLSRNELKIPSKWKQLFNKR</sequence>
<dbReference type="OrthoDB" id="9801841at2"/>
<dbReference type="SUPFAM" id="SSF55073">
    <property type="entry name" value="Nucleotide cyclase"/>
    <property type="match status" value="1"/>
</dbReference>
<dbReference type="CDD" id="cd07302">
    <property type="entry name" value="CHD"/>
    <property type="match status" value="1"/>
</dbReference>
<accession>A0A2P2DGH9</accession>
<dbReference type="RefSeq" id="WP_108960609.1">
    <property type="nucleotide sequence ID" value="NZ_BFAZ01000009.1"/>
</dbReference>
<evidence type="ECO:0000259" key="1">
    <source>
        <dbReference type="PROSITE" id="PS50125"/>
    </source>
</evidence>
<dbReference type="PROSITE" id="PS50125">
    <property type="entry name" value="GUANYLATE_CYCLASE_2"/>
    <property type="match status" value="1"/>
</dbReference>
<evidence type="ECO:0000313" key="2">
    <source>
        <dbReference type="EMBL" id="GBF43732.1"/>
    </source>
</evidence>
<evidence type="ECO:0000313" key="3">
    <source>
        <dbReference type="Proteomes" id="UP000245206"/>
    </source>
</evidence>
<proteinExistence type="predicted"/>
<dbReference type="InterPro" id="IPR029787">
    <property type="entry name" value="Nucleotide_cyclase"/>
</dbReference>
<dbReference type="PANTHER" id="PTHR43081">
    <property type="entry name" value="ADENYLATE CYCLASE, TERMINAL-DIFFERENTIATION SPECIFIC-RELATED"/>
    <property type="match status" value="1"/>
</dbReference>
<organism evidence="2 3">
    <name type="scientific">Leptospira ellinghausenii</name>
    <dbReference type="NCBI Taxonomy" id="1917822"/>
    <lineage>
        <taxon>Bacteria</taxon>
        <taxon>Pseudomonadati</taxon>
        <taxon>Spirochaetota</taxon>
        <taxon>Spirochaetia</taxon>
        <taxon>Leptospirales</taxon>
        <taxon>Leptospiraceae</taxon>
        <taxon>Leptospira</taxon>
    </lineage>
</organism>
<dbReference type="Gene3D" id="3.30.70.1230">
    <property type="entry name" value="Nucleotide cyclase"/>
    <property type="match status" value="1"/>
</dbReference>
<dbReference type="GO" id="GO:0006171">
    <property type="term" value="P:cAMP biosynthetic process"/>
    <property type="evidence" value="ECO:0007669"/>
    <property type="project" value="TreeGrafter"/>
</dbReference>
<dbReference type="Pfam" id="PF19363">
    <property type="entry name" value="DUF5939"/>
    <property type="match status" value="1"/>
</dbReference>
<dbReference type="GO" id="GO:0035556">
    <property type="term" value="P:intracellular signal transduction"/>
    <property type="evidence" value="ECO:0007669"/>
    <property type="project" value="InterPro"/>
</dbReference>
<dbReference type="Proteomes" id="UP000245206">
    <property type="component" value="Unassembled WGS sequence"/>
</dbReference>
<dbReference type="EMBL" id="BFAZ01000009">
    <property type="protein sequence ID" value="GBF43732.1"/>
    <property type="molecule type" value="Genomic_DNA"/>
</dbReference>
<dbReference type="PANTHER" id="PTHR43081:SF19">
    <property type="entry name" value="PH-SENSITIVE ADENYLATE CYCLASE RV1264"/>
    <property type="match status" value="1"/>
</dbReference>
<dbReference type="AlphaFoldDB" id="A0A2P2DGH9"/>
<reference evidence="3" key="1">
    <citation type="journal article" date="2019" name="Microbiol. Immunol.">
        <title>Molecular and phenotypic characterization of Leptospira johnsonii sp. nov., Leptospira ellinghausenii sp. nov. and Leptospira ryugenii sp. nov. isolated from soil and water in Japan.</title>
        <authorList>
            <person name="Masuzawa T."/>
            <person name="Saito M."/>
            <person name="Nakao R."/>
            <person name="Nikaido Y."/>
            <person name="Matsumoto M."/>
            <person name="Ogawa M."/>
            <person name="Yokoyama M."/>
            <person name="Hidaka Y."/>
            <person name="Tomita J."/>
            <person name="Sakakibara K."/>
            <person name="Suzuki K."/>
            <person name="Yasuda S."/>
            <person name="Sato H."/>
            <person name="Yamaguchi M."/>
            <person name="Yoshida S.I."/>
            <person name="Koizumi N."/>
            <person name="Kawamura Y."/>
        </authorList>
    </citation>
    <scope>NUCLEOTIDE SEQUENCE [LARGE SCALE GENOMIC DNA]</scope>
    <source>
        <strain evidence="3">E18</strain>
    </source>
</reference>
<dbReference type="InterPro" id="IPR045983">
    <property type="entry name" value="GUC-dom-containing_N"/>
</dbReference>